<keyword evidence="3 5" id="KW-0238">DNA-binding</keyword>
<evidence type="ECO:0000313" key="8">
    <source>
        <dbReference type="Proteomes" id="UP000547510"/>
    </source>
</evidence>
<keyword evidence="4" id="KW-0804">Transcription</keyword>
<dbReference type="InterPro" id="IPR016032">
    <property type="entry name" value="Sig_transdc_resp-reg_C-effctor"/>
</dbReference>
<feature type="domain" description="OmpR/PhoB-type" evidence="6">
    <location>
        <begin position="1"/>
        <end position="96"/>
    </location>
</feature>
<name>A0A841CUR6_9PSEU</name>
<dbReference type="CDD" id="cd15831">
    <property type="entry name" value="BTAD"/>
    <property type="match status" value="1"/>
</dbReference>
<dbReference type="InterPro" id="IPR011990">
    <property type="entry name" value="TPR-like_helical_dom_sf"/>
</dbReference>
<dbReference type="SUPFAM" id="SSF48452">
    <property type="entry name" value="TPR-like"/>
    <property type="match status" value="3"/>
</dbReference>
<evidence type="ECO:0000256" key="3">
    <source>
        <dbReference type="ARBA" id="ARBA00023125"/>
    </source>
</evidence>
<dbReference type="GO" id="GO:0006355">
    <property type="term" value="P:regulation of DNA-templated transcription"/>
    <property type="evidence" value="ECO:0007669"/>
    <property type="project" value="InterPro"/>
</dbReference>
<comment type="similarity">
    <text evidence="1">Belongs to the AfsR/DnrI/RedD regulatory family.</text>
</comment>
<dbReference type="InterPro" id="IPR027417">
    <property type="entry name" value="P-loop_NTPase"/>
</dbReference>
<keyword evidence="2" id="KW-0805">Transcription regulation</keyword>
<evidence type="ECO:0000256" key="1">
    <source>
        <dbReference type="ARBA" id="ARBA00005820"/>
    </source>
</evidence>
<dbReference type="InterPro" id="IPR036388">
    <property type="entry name" value="WH-like_DNA-bd_sf"/>
</dbReference>
<dbReference type="InterPro" id="IPR002182">
    <property type="entry name" value="NB-ARC"/>
</dbReference>
<dbReference type="SMART" id="SM00028">
    <property type="entry name" value="TPR"/>
    <property type="match status" value="5"/>
</dbReference>
<dbReference type="Gene3D" id="1.10.10.10">
    <property type="entry name" value="Winged helix-like DNA-binding domain superfamily/Winged helix DNA-binding domain"/>
    <property type="match status" value="1"/>
</dbReference>
<dbReference type="SUPFAM" id="SSF46894">
    <property type="entry name" value="C-terminal effector domain of the bipartite response regulators"/>
    <property type="match status" value="1"/>
</dbReference>
<organism evidence="7 8">
    <name type="scientific">Saccharothrix tamanrassetensis</name>
    <dbReference type="NCBI Taxonomy" id="1051531"/>
    <lineage>
        <taxon>Bacteria</taxon>
        <taxon>Bacillati</taxon>
        <taxon>Actinomycetota</taxon>
        <taxon>Actinomycetes</taxon>
        <taxon>Pseudonocardiales</taxon>
        <taxon>Pseudonocardiaceae</taxon>
        <taxon>Saccharothrix</taxon>
    </lineage>
</organism>
<dbReference type="GO" id="GO:0043531">
    <property type="term" value="F:ADP binding"/>
    <property type="evidence" value="ECO:0007669"/>
    <property type="project" value="InterPro"/>
</dbReference>
<gene>
    <name evidence="7" type="ORF">FHS29_006388</name>
</gene>
<keyword evidence="8" id="KW-1185">Reference proteome</keyword>
<dbReference type="PANTHER" id="PTHR35807:SF1">
    <property type="entry name" value="TRANSCRIPTIONAL REGULATOR REDD"/>
    <property type="match status" value="1"/>
</dbReference>
<dbReference type="PRINTS" id="PR00364">
    <property type="entry name" value="DISEASERSIST"/>
</dbReference>
<evidence type="ECO:0000256" key="5">
    <source>
        <dbReference type="PROSITE-ProRule" id="PRU01091"/>
    </source>
</evidence>
<dbReference type="Pfam" id="PF03704">
    <property type="entry name" value="BTAD"/>
    <property type="match status" value="1"/>
</dbReference>
<dbReference type="AlphaFoldDB" id="A0A841CUR6"/>
<evidence type="ECO:0000256" key="4">
    <source>
        <dbReference type="ARBA" id="ARBA00023163"/>
    </source>
</evidence>
<dbReference type="Pfam" id="PF00931">
    <property type="entry name" value="NB-ARC"/>
    <property type="match status" value="1"/>
</dbReference>
<dbReference type="Gene3D" id="1.25.40.10">
    <property type="entry name" value="Tetratricopeptide repeat domain"/>
    <property type="match status" value="3"/>
</dbReference>
<dbReference type="SUPFAM" id="SSF52540">
    <property type="entry name" value="P-loop containing nucleoside triphosphate hydrolases"/>
    <property type="match status" value="1"/>
</dbReference>
<dbReference type="Proteomes" id="UP000547510">
    <property type="component" value="Unassembled WGS sequence"/>
</dbReference>
<feature type="DNA-binding region" description="OmpR/PhoB-type" evidence="5">
    <location>
        <begin position="1"/>
        <end position="96"/>
    </location>
</feature>
<dbReference type="PROSITE" id="PS51755">
    <property type="entry name" value="OMPR_PHOB"/>
    <property type="match status" value="1"/>
</dbReference>
<reference evidence="7 8" key="1">
    <citation type="submission" date="2020-08" db="EMBL/GenBank/DDBJ databases">
        <title>Genomic Encyclopedia of Type Strains, Phase III (KMG-III): the genomes of soil and plant-associated and newly described type strains.</title>
        <authorList>
            <person name="Whitman W."/>
        </authorList>
    </citation>
    <scope>NUCLEOTIDE SEQUENCE [LARGE SCALE GENOMIC DNA]</scope>
    <source>
        <strain evidence="7 8">CECT 8640</strain>
    </source>
</reference>
<dbReference type="InterPro" id="IPR019734">
    <property type="entry name" value="TPR_rpt"/>
</dbReference>
<dbReference type="GO" id="GO:0003677">
    <property type="term" value="F:DNA binding"/>
    <property type="evidence" value="ECO:0007669"/>
    <property type="project" value="UniProtKB-UniRule"/>
</dbReference>
<dbReference type="GO" id="GO:0000160">
    <property type="term" value="P:phosphorelay signal transduction system"/>
    <property type="evidence" value="ECO:0007669"/>
    <property type="project" value="InterPro"/>
</dbReference>
<dbReference type="Gene3D" id="3.40.50.300">
    <property type="entry name" value="P-loop containing nucleotide triphosphate hydrolases"/>
    <property type="match status" value="1"/>
</dbReference>
<evidence type="ECO:0000313" key="7">
    <source>
        <dbReference type="EMBL" id="MBB5959767.1"/>
    </source>
</evidence>
<sequence length="1017" mass="107467">MLFEVFGPTGLVSPGGNRTPIPARKPRVLLSTLLLHANEQVSVERLVRALWEDSPPASAVGNVKTYVWTLRRLLACGTTGDDGRIAADRNGYRIEVRRDEVDVFLFEDRVSEGCREWVDGEPGRAVEVLSRALPLWRGEPFPELTGAAVDAVRTRLAEQRLTGHEYLARALVASGRAAEAVAALSGLVAEHPFREHLRAVLMTALHRSGRPAEALSLYEDTRKVLDRELGVLPGAELRRLHVAILADDDVGDGTAGLSRRAQPVTTVAQLPTAPQGFVGRADVVHMMDRLLGDPGTDPVLCVVTGTAGVGKTALTLHWAHRVRSRFPGGQLFVDLRGHSAEAPLSAKQALDEVLHALGGGQADLPTSVGAAAAAYRSALADRPMLVVLDDAADVRQVRPLLPGSPGSAVVVTSRNRLDGLVAREGARQVRLDVLAPGDALDVLGGIVGPARLARERGPALELVALCGGLPLALRIAAAHLAARPDRSIGDYVTGLRTGDRLAALEPQGDPDSAVKAALDLSYAWQPADTQRLFRLLGLMPGPDTAAPAVAALAGVGTAEAERGLRALVAAHLVEEPAPGRYALHELLRLYAADRAAVDGRAPLDRLIGWYVATADQAADALDGGRHRLPHPAAEWGGPDPLSFADAGTALAWLTDEAANLAATVRSTAETGPRWAAWYIADAMKGFFVRGNTAQWSAVVDPALRAAVGNPMATAAMRNSAGVLGLTRGDHAAAVGHFTEALEAATVAGWNLGRTVALSNLGVLHLYNGPLTSALEYLDRADALATSDPTCLVHAGTIRLNLGAAAWLLARPAEAMDHLAGALTFQHESGHDRGRGMALLLLAETHLQVGDLKRAAHLAELASSHVRQHRIDHELAWCLEFRARLALLDGNHRRALDLLAEAAQLAEGHHFPETDTRNTTAVAYRLQHRLPEAAALHHRALEAANRSGYLRGQVEALLGLSAVCLDRGEPAEASTHASAALDHAHCGVLRTHEAQARAALAAAEGTAAGTRPAGAPLA</sequence>
<dbReference type="SMART" id="SM00862">
    <property type="entry name" value="Trans_reg_C"/>
    <property type="match status" value="1"/>
</dbReference>
<evidence type="ECO:0000256" key="2">
    <source>
        <dbReference type="ARBA" id="ARBA00023015"/>
    </source>
</evidence>
<evidence type="ECO:0000259" key="6">
    <source>
        <dbReference type="PROSITE" id="PS51755"/>
    </source>
</evidence>
<comment type="caution">
    <text evidence="7">The sequence shown here is derived from an EMBL/GenBank/DDBJ whole genome shotgun (WGS) entry which is preliminary data.</text>
</comment>
<proteinExistence type="inferred from homology"/>
<dbReference type="RefSeq" id="WP_184696965.1">
    <property type="nucleotide sequence ID" value="NZ_JACHJN010000012.1"/>
</dbReference>
<dbReference type="SMART" id="SM01043">
    <property type="entry name" value="BTAD"/>
    <property type="match status" value="1"/>
</dbReference>
<dbReference type="EMBL" id="JACHJN010000012">
    <property type="protein sequence ID" value="MBB5959767.1"/>
    <property type="molecule type" value="Genomic_DNA"/>
</dbReference>
<dbReference type="InterPro" id="IPR051677">
    <property type="entry name" value="AfsR-DnrI-RedD_regulator"/>
</dbReference>
<dbReference type="InterPro" id="IPR005158">
    <property type="entry name" value="BTAD"/>
</dbReference>
<accession>A0A841CUR6</accession>
<dbReference type="InterPro" id="IPR001867">
    <property type="entry name" value="OmpR/PhoB-type_DNA-bd"/>
</dbReference>
<protein>
    <submittedName>
        <fullName evidence="7">DNA-binding SARP family transcriptional activator/tetratricopeptide (TPR) repeat protein</fullName>
    </submittedName>
</protein>
<dbReference type="PANTHER" id="PTHR35807">
    <property type="entry name" value="TRANSCRIPTIONAL REGULATOR REDD-RELATED"/>
    <property type="match status" value="1"/>
</dbReference>